<sequence length="143" mass="16298">MPHCFHGKPAKLMKEPVHASQEALVSLQCAAKPWKDEKCPFYTVNVTALLNDDSNMIYSHYEFRTPLYSSKPSKFDNTELAILTDDDYTVEPHTSSYTESEDDTEIYIPVTHSRFGVSQALLQAVDQELARQDKGIEIDKDIR</sequence>
<comment type="caution">
    <text evidence="1">The sequence shown here is derived from an EMBL/GenBank/DDBJ whole genome shotgun (WGS) entry which is preliminary data.</text>
</comment>
<keyword evidence="2" id="KW-1185">Reference proteome</keyword>
<gene>
    <name evidence="1" type="ORF">CVT26_009869</name>
</gene>
<evidence type="ECO:0000313" key="2">
    <source>
        <dbReference type="Proteomes" id="UP000284706"/>
    </source>
</evidence>
<proteinExistence type="predicted"/>
<protein>
    <submittedName>
        <fullName evidence="1">Uncharacterized protein</fullName>
    </submittedName>
</protein>
<organism evidence="1 2">
    <name type="scientific">Gymnopilus dilepis</name>
    <dbReference type="NCBI Taxonomy" id="231916"/>
    <lineage>
        <taxon>Eukaryota</taxon>
        <taxon>Fungi</taxon>
        <taxon>Dikarya</taxon>
        <taxon>Basidiomycota</taxon>
        <taxon>Agaricomycotina</taxon>
        <taxon>Agaricomycetes</taxon>
        <taxon>Agaricomycetidae</taxon>
        <taxon>Agaricales</taxon>
        <taxon>Agaricineae</taxon>
        <taxon>Hymenogastraceae</taxon>
        <taxon>Gymnopilus</taxon>
    </lineage>
</organism>
<evidence type="ECO:0000313" key="1">
    <source>
        <dbReference type="EMBL" id="PPR00594.1"/>
    </source>
</evidence>
<dbReference type="InParanoid" id="A0A409YC70"/>
<name>A0A409YC70_9AGAR</name>
<dbReference type="Proteomes" id="UP000284706">
    <property type="component" value="Unassembled WGS sequence"/>
</dbReference>
<dbReference type="AlphaFoldDB" id="A0A409YC70"/>
<accession>A0A409YC70</accession>
<dbReference type="EMBL" id="NHYE01001000">
    <property type="protein sequence ID" value="PPR00594.1"/>
    <property type="molecule type" value="Genomic_DNA"/>
</dbReference>
<reference evidence="1 2" key="1">
    <citation type="journal article" date="2018" name="Evol. Lett.">
        <title>Horizontal gene cluster transfer increased hallucinogenic mushroom diversity.</title>
        <authorList>
            <person name="Reynolds H.T."/>
            <person name="Vijayakumar V."/>
            <person name="Gluck-Thaler E."/>
            <person name="Korotkin H.B."/>
            <person name="Matheny P.B."/>
            <person name="Slot J.C."/>
        </authorList>
    </citation>
    <scope>NUCLEOTIDE SEQUENCE [LARGE SCALE GENOMIC DNA]</scope>
    <source>
        <strain evidence="1 2">SRW20</strain>
    </source>
</reference>